<dbReference type="EMBL" id="BK015833">
    <property type="protein sequence ID" value="DAE27270.1"/>
    <property type="molecule type" value="Genomic_DNA"/>
</dbReference>
<protein>
    <submittedName>
        <fullName evidence="1">Uncharacterized protein</fullName>
    </submittedName>
</protein>
<reference evidence="1" key="1">
    <citation type="journal article" date="2021" name="Proc. Natl. Acad. Sci. U.S.A.">
        <title>A Catalog of Tens of Thousands of Viruses from Human Metagenomes Reveals Hidden Associations with Chronic Diseases.</title>
        <authorList>
            <person name="Tisza M.J."/>
            <person name="Buck C.B."/>
        </authorList>
    </citation>
    <scope>NUCLEOTIDE SEQUENCE</scope>
    <source>
        <strain evidence="1">Ctee23</strain>
    </source>
</reference>
<sequence>MADYIKIYGELRRPLEGQYVTDSDQIKYENETVKQVLHRLDGVTYVDVPELEDDYIVQASASHKETVYTIEVGATIHAIVGDSTIKWMNGEAPVTQADHIYVVSVIGSLAVWGEFPKV</sequence>
<organism evidence="1">
    <name type="scientific">virus sp. ctee23</name>
    <dbReference type="NCBI Taxonomy" id="2826809"/>
    <lineage>
        <taxon>Viruses</taxon>
    </lineage>
</organism>
<evidence type="ECO:0000313" key="1">
    <source>
        <dbReference type="EMBL" id="DAE27270.1"/>
    </source>
</evidence>
<proteinExistence type="predicted"/>
<name>A0A8S5R791_9VIRU</name>
<accession>A0A8S5R791</accession>